<dbReference type="Pfam" id="PF08238">
    <property type="entry name" value="Sel1"/>
    <property type="match status" value="3"/>
</dbReference>
<evidence type="ECO:0000313" key="1">
    <source>
        <dbReference type="EMBL" id="THU37982.1"/>
    </source>
</evidence>
<accession>A0A4S8HXL8</accession>
<dbReference type="InterPro" id="IPR011990">
    <property type="entry name" value="TPR-like_helical_dom_sf"/>
</dbReference>
<dbReference type="EMBL" id="STFF01000004">
    <property type="protein sequence ID" value="THU37982.1"/>
    <property type="molecule type" value="Genomic_DNA"/>
</dbReference>
<name>A0A4S8HXL8_9BACT</name>
<dbReference type="SUPFAM" id="SSF81901">
    <property type="entry name" value="HCP-like"/>
    <property type="match status" value="1"/>
</dbReference>
<dbReference type="SMART" id="SM00671">
    <property type="entry name" value="SEL1"/>
    <property type="match status" value="3"/>
</dbReference>
<keyword evidence="2" id="KW-1185">Reference proteome</keyword>
<dbReference type="Proteomes" id="UP000306918">
    <property type="component" value="Unassembled WGS sequence"/>
</dbReference>
<evidence type="ECO:0000313" key="2">
    <source>
        <dbReference type="Proteomes" id="UP000306918"/>
    </source>
</evidence>
<dbReference type="OrthoDB" id="1045962at2"/>
<dbReference type="InterPro" id="IPR006597">
    <property type="entry name" value="Sel1-like"/>
</dbReference>
<reference evidence="1 2" key="1">
    <citation type="submission" date="2019-04" db="EMBL/GenBank/DDBJ databases">
        <title>Niastella caeni sp. nov., isolated from activated sludge.</title>
        <authorList>
            <person name="Sheng M."/>
        </authorList>
    </citation>
    <scope>NUCLEOTIDE SEQUENCE [LARGE SCALE GENOMIC DNA]</scope>
    <source>
        <strain evidence="1 2">HX-2-15</strain>
    </source>
</reference>
<dbReference type="InterPro" id="IPR050767">
    <property type="entry name" value="Sel1_AlgK"/>
</dbReference>
<dbReference type="Gene3D" id="1.25.40.10">
    <property type="entry name" value="Tetratricopeptide repeat domain"/>
    <property type="match status" value="2"/>
</dbReference>
<dbReference type="PANTHER" id="PTHR11102:SF160">
    <property type="entry name" value="ERAD-ASSOCIATED E3 UBIQUITIN-PROTEIN LIGASE COMPONENT HRD3"/>
    <property type="match status" value="1"/>
</dbReference>
<proteinExistence type="predicted"/>
<protein>
    <submittedName>
        <fullName evidence="1">Sel1 repeat family protein</fullName>
    </submittedName>
</protein>
<dbReference type="PANTHER" id="PTHR11102">
    <property type="entry name" value="SEL-1-LIKE PROTEIN"/>
    <property type="match status" value="1"/>
</dbReference>
<organism evidence="1 2">
    <name type="scientific">Niastella caeni</name>
    <dbReference type="NCBI Taxonomy" id="2569763"/>
    <lineage>
        <taxon>Bacteria</taxon>
        <taxon>Pseudomonadati</taxon>
        <taxon>Bacteroidota</taxon>
        <taxon>Chitinophagia</taxon>
        <taxon>Chitinophagales</taxon>
        <taxon>Chitinophagaceae</taxon>
        <taxon>Niastella</taxon>
    </lineage>
</organism>
<sequence>MHWNMAGRRTYCLSLAPTVTSCALCRAEHSMNSLPSQILEHKPFKTSMQKKLLTILTAFVATISFGQNAEELNKKSKEFLAQQDFKNAVPLIKQAAEKGSAEAQYNYGICYQQGVEVPKSDSIANIWFSKAANQGWKDAQFKMAYSYAIGRGVTEDDNQAFYWFVKCAEQYDVECMFNVVTYYKAGRGTQKNMDSMLIWATRIALLETPENLRISGQITSARANLAMMYRDGQDVQKDLTKSYMWFLIYNESKRDFSVLVQQKNIEAIQALEKQLSQADKDKAKLDAEKLLGTKLENLANLYKQDL</sequence>
<dbReference type="AlphaFoldDB" id="A0A4S8HXL8"/>
<gene>
    <name evidence="1" type="ORF">FAM09_14945</name>
</gene>
<comment type="caution">
    <text evidence="1">The sequence shown here is derived from an EMBL/GenBank/DDBJ whole genome shotgun (WGS) entry which is preliminary data.</text>
</comment>